<comment type="caution">
    <text evidence="2">The sequence shown here is derived from an EMBL/GenBank/DDBJ whole genome shotgun (WGS) entry which is preliminary data.</text>
</comment>
<evidence type="ECO:0000313" key="2">
    <source>
        <dbReference type="EMBL" id="MBU5670944.1"/>
    </source>
</evidence>
<dbReference type="RefSeq" id="WP_216477327.1">
    <property type="nucleotide sequence ID" value="NZ_JAHLQJ010000002.1"/>
</dbReference>
<dbReference type="InterPro" id="IPR051910">
    <property type="entry name" value="ComF/GntX_DNA_util-trans"/>
</dbReference>
<evidence type="ECO:0000313" key="3">
    <source>
        <dbReference type="Proteomes" id="UP000743001"/>
    </source>
</evidence>
<sequence>MSNASEKATRQSAIYRQDPSKIRKQQKFTDHYTYRHPSSYNPSKQKEQLRIEPVQAQQELKENRNQQSTIHEFPWVPYTYLNWGAALDSLLMPVHKLLAPPASPCLACGKIISDSARGFPEICSACYNSIPWIKYIKCNICGRAVGCPDCTRETLGSRYFILNRSVVSYTPLMREWLARFKFRGDEALGCVMARMVGERLRRLEHELRPNLLRKSTSFFDVVTYVPVSTERMLERGFNQAKILAEVAARVARIPLIELLQRSRHTDKQSSKNRKQRMQDLENIFIPSHDAEERIRSLGINTFRKKEFRILLIDDVYTTGSTVDACAYALKELFLATGVEIETYSLTWARS</sequence>
<proteinExistence type="predicted"/>
<protein>
    <submittedName>
        <fullName evidence="2">ComF family protein</fullName>
    </submittedName>
</protein>
<keyword evidence="3" id="KW-1185">Reference proteome</keyword>
<dbReference type="InterPro" id="IPR000836">
    <property type="entry name" value="PRTase_dom"/>
</dbReference>
<dbReference type="Proteomes" id="UP000743001">
    <property type="component" value="Unassembled WGS sequence"/>
</dbReference>
<reference evidence="2 3" key="1">
    <citation type="submission" date="2021-06" db="EMBL/GenBank/DDBJ databases">
        <authorList>
            <person name="Sun Q."/>
            <person name="Li D."/>
        </authorList>
    </citation>
    <scope>NUCLEOTIDE SEQUENCE [LARGE SCALE GENOMIC DNA]</scope>
    <source>
        <strain evidence="2 3">MSJ-6</strain>
    </source>
</reference>
<dbReference type="PANTHER" id="PTHR47505">
    <property type="entry name" value="DNA UTILIZATION PROTEIN YHGH"/>
    <property type="match status" value="1"/>
</dbReference>
<feature type="region of interest" description="Disordered" evidence="1">
    <location>
        <begin position="1"/>
        <end position="48"/>
    </location>
</feature>
<dbReference type="EMBL" id="JAHLQJ010000002">
    <property type="protein sequence ID" value="MBU5670944.1"/>
    <property type="molecule type" value="Genomic_DNA"/>
</dbReference>
<accession>A0ABS6FL63</accession>
<gene>
    <name evidence="2" type="ORF">KQJ23_03770</name>
</gene>
<dbReference type="CDD" id="cd06223">
    <property type="entry name" value="PRTases_typeI"/>
    <property type="match status" value="1"/>
</dbReference>
<feature type="compositionally biased region" description="Polar residues" evidence="1">
    <location>
        <begin position="1"/>
        <end position="14"/>
    </location>
</feature>
<organism evidence="2 3">
    <name type="scientific">Paenibacillus brevis</name>
    <dbReference type="NCBI Taxonomy" id="2841508"/>
    <lineage>
        <taxon>Bacteria</taxon>
        <taxon>Bacillati</taxon>
        <taxon>Bacillota</taxon>
        <taxon>Bacilli</taxon>
        <taxon>Bacillales</taxon>
        <taxon>Paenibacillaceae</taxon>
        <taxon>Paenibacillus</taxon>
    </lineage>
</organism>
<dbReference type="PANTHER" id="PTHR47505:SF1">
    <property type="entry name" value="DNA UTILIZATION PROTEIN YHGH"/>
    <property type="match status" value="1"/>
</dbReference>
<evidence type="ECO:0000256" key="1">
    <source>
        <dbReference type="SAM" id="MobiDB-lite"/>
    </source>
</evidence>
<name>A0ABS6FL63_9BACL</name>